<sequence length="74" mass="7811">MEAADLIDADLTKATWRKSSRSGENGGNCVEVATGLPGIIGVRDSKNANGPALLFSPGEWSAFLNSVKTGRFTR</sequence>
<feature type="domain" description="DUF397" evidence="1">
    <location>
        <begin position="14"/>
        <end position="68"/>
    </location>
</feature>
<reference evidence="3" key="1">
    <citation type="journal article" date="2019" name="Int. J. Syst. Evol. Microbiol.">
        <title>The Global Catalogue of Microorganisms (GCM) 10K type strain sequencing project: providing services to taxonomists for standard genome sequencing and annotation.</title>
        <authorList>
            <consortium name="The Broad Institute Genomics Platform"/>
            <consortium name="The Broad Institute Genome Sequencing Center for Infectious Disease"/>
            <person name="Wu L."/>
            <person name="Ma J."/>
        </authorList>
    </citation>
    <scope>NUCLEOTIDE SEQUENCE [LARGE SCALE GENOMIC DNA]</scope>
    <source>
        <strain evidence="3">CECT 7649</strain>
    </source>
</reference>
<organism evidence="2 3">
    <name type="scientific">Sphaerisporangium rhizosphaerae</name>
    <dbReference type="NCBI Taxonomy" id="2269375"/>
    <lineage>
        <taxon>Bacteria</taxon>
        <taxon>Bacillati</taxon>
        <taxon>Actinomycetota</taxon>
        <taxon>Actinomycetes</taxon>
        <taxon>Streptosporangiales</taxon>
        <taxon>Streptosporangiaceae</taxon>
        <taxon>Sphaerisporangium</taxon>
    </lineage>
</organism>
<comment type="caution">
    <text evidence="2">The sequence shown here is derived from an EMBL/GenBank/DDBJ whole genome shotgun (WGS) entry which is preliminary data.</text>
</comment>
<accession>A0ABW2PBR4</accession>
<dbReference type="RefSeq" id="WP_380830548.1">
    <property type="nucleotide sequence ID" value="NZ_JBHTCG010000031.1"/>
</dbReference>
<evidence type="ECO:0000259" key="1">
    <source>
        <dbReference type="Pfam" id="PF04149"/>
    </source>
</evidence>
<dbReference type="EMBL" id="JBHTCG010000031">
    <property type="protein sequence ID" value="MFC7386829.1"/>
    <property type="molecule type" value="Genomic_DNA"/>
</dbReference>
<gene>
    <name evidence="2" type="ORF">ACFQSB_31785</name>
</gene>
<dbReference type="Proteomes" id="UP001596496">
    <property type="component" value="Unassembled WGS sequence"/>
</dbReference>
<evidence type="ECO:0000313" key="3">
    <source>
        <dbReference type="Proteomes" id="UP001596496"/>
    </source>
</evidence>
<dbReference type="InterPro" id="IPR007278">
    <property type="entry name" value="DUF397"/>
</dbReference>
<evidence type="ECO:0000313" key="2">
    <source>
        <dbReference type="EMBL" id="MFC7386829.1"/>
    </source>
</evidence>
<proteinExistence type="predicted"/>
<name>A0ABW2PBR4_9ACTN</name>
<dbReference type="Pfam" id="PF04149">
    <property type="entry name" value="DUF397"/>
    <property type="match status" value="1"/>
</dbReference>
<keyword evidence="3" id="KW-1185">Reference proteome</keyword>
<protein>
    <submittedName>
        <fullName evidence="2">DUF397 domain-containing protein</fullName>
    </submittedName>
</protein>